<reference evidence="1 2" key="1">
    <citation type="submission" date="2010-07" db="EMBL/GenBank/DDBJ databases">
        <authorList>
            <person name="Muzny D."/>
            <person name="Qin X."/>
            <person name="Deng J."/>
            <person name="Jiang H."/>
            <person name="Liu Y."/>
            <person name="Qu J."/>
            <person name="Song X.-Z."/>
            <person name="Zhang L."/>
            <person name="Thornton R."/>
            <person name="Coyle M."/>
            <person name="Francisco L."/>
            <person name="Jackson L."/>
            <person name="Javaid M."/>
            <person name="Korchina V."/>
            <person name="Kovar C."/>
            <person name="Mata R."/>
            <person name="Mathew T."/>
            <person name="Ngo R."/>
            <person name="Nguyen L."/>
            <person name="Nguyen N."/>
            <person name="Okwuonu G."/>
            <person name="Ongeri F."/>
            <person name="Pham C."/>
            <person name="Simmons D."/>
            <person name="Wilczek-Boney K."/>
            <person name="Hale W."/>
            <person name="Jakkamsetti A."/>
            <person name="Pham P."/>
            <person name="Ruth R."/>
            <person name="San Lucas F."/>
            <person name="Warren J."/>
            <person name="Zhang J."/>
            <person name="Zhao Z."/>
            <person name="Zhou C."/>
            <person name="Zhu D."/>
            <person name="Lee S."/>
            <person name="Bess C."/>
            <person name="Blankenburg K."/>
            <person name="Forbes L."/>
            <person name="Fu Q."/>
            <person name="Gubbala S."/>
            <person name="Hirani K."/>
            <person name="Jayaseelan J.C."/>
            <person name="Lara F."/>
            <person name="Munidasa M."/>
            <person name="Palculict T."/>
            <person name="Patil S."/>
            <person name="Pu L.-L."/>
            <person name="Saada N."/>
            <person name="Tang L."/>
            <person name="Weissenberger G."/>
            <person name="Zhu Y."/>
            <person name="Hemphill L."/>
            <person name="Shang Y."/>
            <person name="Youmans B."/>
            <person name="Ayvaz T."/>
            <person name="Ross M."/>
            <person name="Santibanez J."/>
            <person name="Aqrawi P."/>
            <person name="Gross S."/>
            <person name="Joshi V."/>
            <person name="Fowler G."/>
            <person name="Nazareth L."/>
            <person name="Reid J."/>
            <person name="Worley K."/>
            <person name="Petrosino J."/>
            <person name="Highlander S."/>
            <person name="Gibbs R."/>
        </authorList>
    </citation>
    <scope>NUCLEOTIDE SEQUENCE [LARGE SCALE GENOMIC DNA]</scope>
    <source>
        <strain evidence="1 2">ATCC 700338</strain>
    </source>
</reference>
<accession>E0PCR2</accession>
<comment type="caution">
    <text evidence="1">The sequence shown here is derived from an EMBL/GenBank/DDBJ whole genome shotgun (WGS) entry which is preliminary data.</text>
</comment>
<dbReference type="HOGENOM" id="CLU_3297138_0_0_9"/>
<dbReference type="EMBL" id="AEEL01000011">
    <property type="protein sequence ID" value="EFM27870.1"/>
    <property type="molecule type" value="Genomic_DNA"/>
</dbReference>
<organism evidence="1 2">
    <name type="scientific">Streptococcus equinus ATCC 700338</name>
    <dbReference type="NCBI Taxonomy" id="864569"/>
    <lineage>
        <taxon>Bacteria</taxon>
        <taxon>Bacillati</taxon>
        <taxon>Bacillota</taxon>
        <taxon>Bacilli</taxon>
        <taxon>Lactobacillales</taxon>
        <taxon>Streptococcaceae</taxon>
        <taxon>Streptococcus</taxon>
    </lineage>
</organism>
<dbReference type="RefSeq" id="WP_003064070.1">
    <property type="nucleotide sequence ID" value="NZ_GL397128.1"/>
</dbReference>
<keyword evidence="2" id="KW-1185">Reference proteome</keyword>
<dbReference type="AlphaFoldDB" id="E0PCR2"/>
<sequence length="40" mass="5005">MESDDTLYCSRQMAITSHYYSHRDSRAFEMAMNYQYFYQY</sequence>
<evidence type="ECO:0000313" key="2">
    <source>
        <dbReference type="Proteomes" id="UP000004290"/>
    </source>
</evidence>
<dbReference type="Proteomes" id="UP000004290">
    <property type="component" value="Unassembled WGS sequence"/>
</dbReference>
<evidence type="ECO:0000313" key="1">
    <source>
        <dbReference type="EMBL" id="EFM27870.1"/>
    </source>
</evidence>
<gene>
    <name evidence="1" type="ORF">HMPREF9319_0635</name>
</gene>
<proteinExistence type="predicted"/>
<name>E0PCR2_STREI</name>
<protein>
    <submittedName>
        <fullName evidence="1">Uncharacterized protein</fullName>
    </submittedName>
</protein>